<feature type="region of interest" description="Disordered" evidence="1">
    <location>
        <begin position="34"/>
        <end position="94"/>
    </location>
</feature>
<feature type="compositionally biased region" description="Polar residues" evidence="1">
    <location>
        <begin position="85"/>
        <end position="94"/>
    </location>
</feature>
<evidence type="ECO:0000256" key="1">
    <source>
        <dbReference type="SAM" id="MobiDB-lite"/>
    </source>
</evidence>
<reference evidence="2 3" key="1">
    <citation type="journal article" date="2019" name="Sci. Rep.">
        <title>Orb-weaving spider Araneus ventricosus genome elucidates the spidroin gene catalogue.</title>
        <authorList>
            <person name="Kono N."/>
            <person name="Nakamura H."/>
            <person name="Ohtoshi R."/>
            <person name="Moran D.A.P."/>
            <person name="Shinohara A."/>
            <person name="Yoshida Y."/>
            <person name="Fujiwara M."/>
            <person name="Mori M."/>
            <person name="Tomita M."/>
            <person name="Arakawa K."/>
        </authorList>
    </citation>
    <scope>NUCLEOTIDE SEQUENCE [LARGE SCALE GENOMIC DNA]</scope>
</reference>
<comment type="caution">
    <text evidence="2">The sequence shown here is derived from an EMBL/GenBank/DDBJ whole genome shotgun (WGS) entry which is preliminary data.</text>
</comment>
<feature type="compositionally biased region" description="Basic residues" evidence="1">
    <location>
        <begin position="64"/>
        <end position="75"/>
    </location>
</feature>
<keyword evidence="3" id="KW-1185">Reference proteome</keyword>
<feature type="region of interest" description="Disordered" evidence="1">
    <location>
        <begin position="1"/>
        <end position="22"/>
    </location>
</feature>
<dbReference type="AlphaFoldDB" id="A0A4Y2L8F5"/>
<feature type="compositionally biased region" description="Basic residues" evidence="1">
    <location>
        <begin position="34"/>
        <end position="44"/>
    </location>
</feature>
<protein>
    <submittedName>
        <fullName evidence="2">Uncharacterized protein</fullName>
    </submittedName>
</protein>
<name>A0A4Y2L8F5_ARAVE</name>
<accession>A0A4Y2L8F5</accession>
<proteinExistence type="predicted"/>
<organism evidence="2 3">
    <name type="scientific">Araneus ventricosus</name>
    <name type="common">Orbweaver spider</name>
    <name type="synonym">Epeira ventricosa</name>
    <dbReference type="NCBI Taxonomy" id="182803"/>
    <lineage>
        <taxon>Eukaryota</taxon>
        <taxon>Metazoa</taxon>
        <taxon>Ecdysozoa</taxon>
        <taxon>Arthropoda</taxon>
        <taxon>Chelicerata</taxon>
        <taxon>Arachnida</taxon>
        <taxon>Araneae</taxon>
        <taxon>Araneomorphae</taxon>
        <taxon>Entelegynae</taxon>
        <taxon>Araneoidea</taxon>
        <taxon>Araneidae</taxon>
        <taxon>Araneus</taxon>
    </lineage>
</organism>
<dbReference type="Proteomes" id="UP000499080">
    <property type="component" value="Unassembled WGS sequence"/>
</dbReference>
<evidence type="ECO:0000313" key="2">
    <source>
        <dbReference type="EMBL" id="GBN10991.1"/>
    </source>
</evidence>
<feature type="compositionally biased region" description="Basic and acidic residues" evidence="1">
    <location>
        <begin position="45"/>
        <end position="63"/>
    </location>
</feature>
<dbReference type="EMBL" id="BGPR01005527">
    <property type="protein sequence ID" value="GBN10991.1"/>
    <property type="molecule type" value="Genomic_DNA"/>
</dbReference>
<sequence>MVPTSSERVRKHRLKRKNDKDTWMADKVKERERIKRYREKKKSTLNKEELDQQRSMKLKEKQPKERKKTKLKGSKKCRDMIISEEQPSTPMMTP</sequence>
<gene>
    <name evidence="2" type="ORF">AVEN_13654_1</name>
</gene>
<evidence type="ECO:0000313" key="3">
    <source>
        <dbReference type="Proteomes" id="UP000499080"/>
    </source>
</evidence>